<dbReference type="CDD" id="cd00063">
    <property type="entry name" value="FN3"/>
    <property type="match status" value="1"/>
</dbReference>
<feature type="domain" description="SUEL-type lectin" evidence="2">
    <location>
        <begin position="31"/>
        <end position="120"/>
    </location>
</feature>
<dbReference type="InterPro" id="IPR003961">
    <property type="entry name" value="FN3_dom"/>
</dbReference>
<dbReference type="EMBL" id="NEDP02004063">
    <property type="protein sequence ID" value="OWF46934.1"/>
    <property type="molecule type" value="Genomic_DNA"/>
</dbReference>
<dbReference type="PANTHER" id="PTHR16897">
    <property type="entry name" value="OS10G0105400 PROTEIN"/>
    <property type="match status" value="1"/>
</dbReference>
<dbReference type="PROSITE" id="PS50853">
    <property type="entry name" value="FN3"/>
    <property type="match status" value="1"/>
</dbReference>
<keyword evidence="1" id="KW-0732">Signal</keyword>
<organism evidence="4 5">
    <name type="scientific">Mizuhopecten yessoensis</name>
    <name type="common">Japanese scallop</name>
    <name type="synonym">Patinopecten yessoensis</name>
    <dbReference type="NCBI Taxonomy" id="6573"/>
    <lineage>
        <taxon>Eukaryota</taxon>
        <taxon>Metazoa</taxon>
        <taxon>Spiralia</taxon>
        <taxon>Lophotrochozoa</taxon>
        <taxon>Mollusca</taxon>
        <taxon>Bivalvia</taxon>
        <taxon>Autobranchia</taxon>
        <taxon>Pteriomorphia</taxon>
        <taxon>Pectinida</taxon>
        <taxon>Pectinoidea</taxon>
        <taxon>Pectinidae</taxon>
        <taxon>Mizuhopecten</taxon>
    </lineage>
</organism>
<dbReference type="SUPFAM" id="SSF49265">
    <property type="entry name" value="Fibronectin type III"/>
    <property type="match status" value="1"/>
</dbReference>
<comment type="caution">
    <text evidence="4">The sequence shown here is derived from an EMBL/GenBank/DDBJ whole genome shotgun (WGS) entry which is preliminary data.</text>
</comment>
<evidence type="ECO:0000259" key="3">
    <source>
        <dbReference type="PROSITE" id="PS50853"/>
    </source>
</evidence>
<dbReference type="Proteomes" id="UP000242188">
    <property type="component" value="Unassembled WGS sequence"/>
</dbReference>
<dbReference type="OrthoDB" id="6114161at2759"/>
<keyword evidence="5" id="KW-1185">Reference proteome</keyword>
<dbReference type="Pfam" id="PF02140">
    <property type="entry name" value="SUEL_Lectin"/>
    <property type="match status" value="1"/>
</dbReference>
<protein>
    <submittedName>
        <fullName evidence="4">D-galactoside-specific lectin</fullName>
    </submittedName>
</protein>
<feature type="signal peptide" evidence="1">
    <location>
        <begin position="1"/>
        <end position="26"/>
    </location>
</feature>
<evidence type="ECO:0000313" key="4">
    <source>
        <dbReference type="EMBL" id="OWF46934.1"/>
    </source>
</evidence>
<evidence type="ECO:0000259" key="2">
    <source>
        <dbReference type="PROSITE" id="PS50228"/>
    </source>
</evidence>
<dbReference type="PANTHER" id="PTHR16897:SF2">
    <property type="entry name" value="OS03G0226600 PROTEIN"/>
    <property type="match status" value="1"/>
</dbReference>
<name>A0A210QDU7_MIZYE</name>
<dbReference type="InterPro" id="IPR036116">
    <property type="entry name" value="FN3_sf"/>
</dbReference>
<accession>A0A210QDU7</accession>
<dbReference type="STRING" id="6573.A0A210QDU7"/>
<keyword evidence="4" id="KW-0430">Lectin</keyword>
<dbReference type="Gene3D" id="2.60.120.740">
    <property type="match status" value="1"/>
</dbReference>
<evidence type="ECO:0000256" key="1">
    <source>
        <dbReference type="SAM" id="SignalP"/>
    </source>
</evidence>
<dbReference type="InterPro" id="IPR043159">
    <property type="entry name" value="Lectin_gal-bd_sf"/>
</dbReference>
<sequence>MRHKTMEAASVAITVAILCIVQPVSGTDVLICENESATLSCSLMEVVVIQSAFYGRKNQQTCVRDGQSMKDTACSSSVAFARYKALCAEKQTCTVTASNSVTGDPCRGTYKYARISYTCVSTCDTITDCIDTQCTSITDRWCTQCRDADLFKLDNGGRSCTRTCSWENRWCWPGTCGSPDTHNYARNCECDDASFTRVYDTNQAKCELTRSPEILTCGMQIIDSNNSVLMSRVPSGQPTHCSNQQDFYGNIQVKQVVTDTSFDFLVNVSHLDSVKPHFVHEYAFGVTDVYFDLVKKALSGSETVTTFQIKEDPGSTSPETLVSYHRVMDNYVSNGDMENGQRLCLRFGVHGGGHLIAKNVQNNSTNFISYTKTSTSRDLCYWYDDATPIHCREHNVCSEEPLYSTSRILTSRDFTVTFSGWEDPSPVTGDEKFASGIDTYVVNLYEVKESGTDFLDVGRTPVIPPIEQTSPLNITIPSGLHNPAMYAVVLEVKDVANNVKQARRFFIFDNSSKIFARDDKPVYSTTAAINTEYKWQTNLGKICYSWIDRYYNDKLYHLNLLRPIKQDHHGLISGAYEQTSGILPVTGTENVHGITMFLYTLTRDEQLIVLETDVPNFTSQTLCVSPTLGDGETYRVDIVAKDIMNHTYSESLTTRIDSSEPEIVNLWLEKDGYKRLYIHNSSDLSKMTLTFDVLDIHSGIYSIDWSLGTTYESTDIGQGSLGVQRLNANASCPEGALTCYCPSVGPCLYFNFTLTLNSLIHRNTHIGNHNRRYHFTITATNVARLVYIKHLDVLADDSPPSPGVVIEGPSGTPDIDYTSEESVIVNWAGFIDHESGIKLYRVGLATECLGIAEFLGFNSSIASNNTIIKETTLTSNRLFLQEEGKFFVTVVAYNNAMEPSQPVCSDGIVLDRSAPEVVNLTMQSACIKEAIHCSDGSAWFISANLTKFEMGDADCSSQCMNTSKNDFVSVLPKNITYITLADNTCDISSTPRIIYLPIDLINLKWDIIENDSQVHEAFVGIGSTKGSVANPDLIDYRKSQHKHFYRDRHAGLNNGDEFYVFVRITNSAGLQTTAVIGPVLLDESPPHCPPILVASLRDGYVYIHWNNSQFSDNEQQEVISSFFYRIGRNGSPVSGFKPLLHTKCEDKSCFKLDEAHLHKYDVDKQFEFYITVYAYNNAGYHCTVNTEPFYLPSSFPPGHGLVYEVIPEVRSNITRDYDDVDILLESSELCVAWEGFEHHGTVEYELGVGRNPGADDVVPFHTVRDVGVHCEANTNLQQYSRYYTAIRASSSGGKRIGTSDGFTLVNGSDIATSILQVFDGQGCFEQTGTSTTTLFLTEEFEYIPSGTQFHVGHTYTLISNASISVFSREAHIYHQALINYLFYTAFVPIVRHPSFKVSANDHADVQVSITFASCNVDNDVIIGSRQIFAYWANNDFLKYLSHSDLELRVIQGDKNTEADPVTIAYGKSIGVVANYTFRDIPLRKGRYVVSVRPCIENICFNWINSNGFVLLESRYDRFNIEAFLDKTEDTCLNVKLTISNVTCPSGIDDTHLDDVIIRWGLFLDNMATTQISNWSIYHHSERENDDLTVEHCVEVPVYPHQPLFTCAEVYCLMGPCGHQCVPVTIREDPNLFDKTRLYEVDSDSDVIRDIKNSIYAANIGSKLAWLHKAELDFSSEPVRVGGIILGLEESPVTWYLLKDTKNQSLACDDNPLCVAIVHTNGGFSAFHGVILENEILYYVCAEVAIRTTQYGQIHSAFQTCGDGFVIDRNSPANGDVSIASEKGYITSTRHLLVHWDNFQDFHGYVKMGYPDGISRYEYSIGSNPFGQDVVAKTTIGLSNSVKVNNPSLHPGLTYYATVTAFDHVGHSSTVVSPGVLYDDTPPVRGTLHVGTYLMVENTIESKLNVHWTGFHDDESGIDRIQLGIGSTQSAPDIIDFRDVSGDYATFTSLSDLHDGHKYFVIILVTNRARLPVLSSSESFVVDQSPPSEGSVRDGLLFRTPDVDFQANTTHAGCHWSGFSDPHSGVRYYLVGLGTRPLQDDVRTLSSFGTKTAITWQHIVIPGVNLFCIVKACNGAGLCSSVSSNGFTVDNSPPVPGIVHVGVDGHHSRYWAHEDIIQAQWFGFSDVESGIMSYKVCIRHIASDTCDILPFTNFLLANLITHAISLPQGEALCVVVRADNHLGMSTDSISDSFIVDPIPPVLITSPVLESEEGYTSAKDLYQFDPSILKLSWMFEDSQSPIVKHIVSVKTHHEGHTPIENIHLTNVNEFRIALPNKDWLKQGDAYIATITSCNEAGLCTSANSNSLLIDPTPPHLGGITDPMTWHSVTESGKTVSNMNVTLTGFKDVESGIKMYHIIVGETYSGSELTDGVQSFVPVSSEGVTETVQIGLNTNTRPGQLLIISVWAENHAGLSSAMGKVTVTVVSSNDINMQGELEILRHSCDAHYCNKDCTCAVIGQKCHNVDVISECKYNNQTDSISLHIDIVHGSKNKPASASSACISAHWTTNGSGVENITRFEWSMGQLDMPVGTGIFDPLLDNLWYDVGHQTAFVHCLSGEWYLQHGMSYVVYVRAWTSASEMTVFVSSPVHIDNTPPAARRGRYIIENDNRTCDVDLDFTTTLDSLTTCWANIFVDSQSGIYAYHVSLGTTPGGDDVKTPTDVGLNTSKSWPDLTLSPGTTYYVTVTAINHVGLHTTLVSDGVLVDQERPYAGIVFNTDQFYNSHTQNSRDVGVSFRGIGDRHSAIETFFVALDKSFNISTESLQFKRTGLRNSVKFIDENLTDGQWFVFAVKALDAAGFESETMFSPPAMFDSSPPTAFEIRSVDTLHNETVVAENGTLFWTQKLVKHAKTEVYMLLLVFDDIADGYLAEVSFEDQKNLFSIRANTNDDYEVQVSFASSYLFIDERILTVKIENIVADIKMRLLLNVSENVTRSNQIDDAVIVRQVSPSELVVTINVLDEESGIKAIYVGAGSTRGGFQLHPLVLVSSLSNILLYTKTPHGQVVHVSAIVENHAGDRGHFHSRAITMDHTPPMISNASMTTTFITSGEQIFTKVSITWEVQDAESSSTECSCAIVNFADQTLIDGIEIVPSLKQFQTTHLTLTHGTVILALITCLNDAKLKHFISVGPKRIAFLSPNVDNAKIFFDTSVRTTSGVPVIRPSSPLAFSWGDVDDSFEIKGYAYRILQGDQVTRSWEDTEMRTYVSVEDVSLTDNRLYTVEVTTCNYDGVYSDAINASVLVLEDAPSLTNYPPTVTRSGDSLEIAWDSVFSVRPDLLPTYSVIIGSEKGFADILRRVETTEQRHVFQNTYSGSDVFTIITCTYMTGTSAVVREKLSFS</sequence>
<proteinExistence type="predicted"/>
<feature type="domain" description="Fibronectin type-III" evidence="3">
    <location>
        <begin position="2607"/>
        <end position="2706"/>
    </location>
</feature>
<reference evidence="4 5" key="1">
    <citation type="journal article" date="2017" name="Nat. Ecol. Evol.">
        <title>Scallop genome provides insights into evolution of bilaterian karyotype and development.</title>
        <authorList>
            <person name="Wang S."/>
            <person name="Zhang J."/>
            <person name="Jiao W."/>
            <person name="Li J."/>
            <person name="Xun X."/>
            <person name="Sun Y."/>
            <person name="Guo X."/>
            <person name="Huan P."/>
            <person name="Dong B."/>
            <person name="Zhang L."/>
            <person name="Hu X."/>
            <person name="Sun X."/>
            <person name="Wang J."/>
            <person name="Zhao C."/>
            <person name="Wang Y."/>
            <person name="Wang D."/>
            <person name="Huang X."/>
            <person name="Wang R."/>
            <person name="Lv J."/>
            <person name="Li Y."/>
            <person name="Zhang Z."/>
            <person name="Liu B."/>
            <person name="Lu W."/>
            <person name="Hui Y."/>
            <person name="Liang J."/>
            <person name="Zhou Z."/>
            <person name="Hou R."/>
            <person name="Li X."/>
            <person name="Liu Y."/>
            <person name="Li H."/>
            <person name="Ning X."/>
            <person name="Lin Y."/>
            <person name="Zhao L."/>
            <person name="Xing Q."/>
            <person name="Dou J."/>
            <person name="Li Y."/>
            <person name="Mao J."/>
            <person name="Guo H."/>
            <person name="Dou H."/>
            <person name="Li T."/>
            <person name="Mu C."/>
            <person name="Jiang W."/>
            <person name="Fu Q."/>
            <person name="Fu X."/>
            <person name="Miao Y."/>
            <person name="Liu J."/>
            <person name="Yu Q."/>
            <person name="Li R."/>
            <person name="Liao H."/>
            <person name="Li X."/>
            <person name="Kong Y."/>
            <person name="Jiang Z."/>
            <person name="Chourrout D."/>
            <person name="Li R."/>
            <person name="Bao Z."/>
        </authorList>
    </citation>
    <scope>NUCLEOTIDE SEQUENCE [LARGE SCALE GENOMIC DNA]</scope>
    <source>
        <strain evidence="4 5">PY_sf001</strain>
    </source>
</reference>
<dbReference type="CDD" id="cd22837">
    <property type="entry name" value="Gal_Rha_Lectin_RBL_rpt3"/>
    <property type="match status" value="1"/>
</dbReference>
<dbReference type="PROSITE" id="PS50228">
    <property type="entry name" value="SUEL_LECTIN"/>
    <property type="match status" value="1"/>
</dbReference>
<feature type="chain" id="PRO_5013392686" evidence="1">
    <location>
        <begin position="27"/>
        <end position="3333"/>
    </location>
</feature>
<dbReference type="GO" id="GO:0030246">
    <property type="term" value="F:carbohydrate binding"/>
    <property type="evidence" value="ECO:0007669"/>
    <property type="project" value="UniProtKB-KW"/>
</dbReference>
<gene>
    <name evidence="4" type="ORF">KP79_PYT14932</name>
</gene>
<evidence type="ECO:0000313" key="5">
    <source>
        <dbReference type="Proteomes" id="UP000242188"/>
    </source>
</evidence>
<dbReference type="InterPro" id="IPR000922">
    <property type="entry name" value="Lectin_gal-bd_dom"/>
</dbReference>